<evidence type="ECO:0000313" key="1">
    <source>
        <dbReference type="EMBL" id="KAJ8337492.1"/>
    </source>
</evidence>
<organism evidence="1 2">
    <name type="scientific">Synaphobranchus kaupii</name>
    <name type="common">Kaup's arrowtooth eel</name>
    <dbReference type="NCBI Taxonomy" id="118154"/>
    <lineage>
        <taxon>Eukaryota</taxon>
        <taxon>Metazoa</taxon>
        <taxon>Chordata</taxon>
        <taxon>Craniata</taxon>
        <taxon>Vertebrata</taxon>
        <taxon>Euteleostomi</taxon>
        <taxon>Actinopterygii</taxon>
        <taxon>Neopterygii</taxon>
        <taxon>Teleostei</taxon>
        <taxon>Anguilliformes</taxon>
        <taxon>Synaphobranchidae</taxon>
        <taxon>Synaphobranchus</taxon>
    </lineage>
</organism>
<proteinExistence type="predicted"/>
<evidence type="ECO:0000313" key="2">
    <source>
        <dbReference type="Proteomes" id="UP001152622"/>
    </source>
</evidence>
<protein>
    <submittedName>
        <fullName evidence="1">Uncharacterized protein</fullName>
    </submittedName>
</protein>
<keyword evidence="2" id="KW-1185">Reference proteome</keyword>
<dbReference type="EMBL" id="JAINUF010000018">
    <property type="protein sequence ID" value="KAJ8337492.1"/>
    <property type="molecule type" value="Genomic_DNA"/>
</dbReference>
<name>A0A9Q1EES9_SYNKA</name>
<comment type="caution">
    <text evidence="1">The sequence shown here is derived from an EMBL/GenBank/DDBJ whole genome shotgun (WGS) entry which is preliminary data.</text>
</comment>
<sequence length="109" mass="12016">MSQSLPEGVWIQGCRSGCHRRSRRILAARSLPRVRWLLVNWGQVPEDSVAQRPQAVSPCQCRLPTSPSPKQVSNACQSKRGSALARQTFSDGIVSHTDDLSSWHTGYSG</sequence>
<dbReference type="Proteomes" id="UP001152622">
    <property type="component" value="Chromosome 18"/>
</dbReference>
<dbReference type="AlphaFoldDB" id="A0A9Q1EES9"/>
<accession>A0A9Q1EES9</accession>
<gene>
    <name evidence="1" type="ORF">SKAU_G00364580</name>
</gene>
<reference evidence="1" key="1">
    <citation type="journal article" date="2023" name="Science">
        <title>Genome structures resolve the early diversification of teleost fishes.</title>
        <authorList>
            <person name="Parey E."/>
            <person name="Louis A."/>
            <person name="Montfort J."/>
            <person name="Bouchez O."/>
            <person name="Roques C."/>
            <person name="Iampietro C."/>
            <person name="Lluch J."/>
            <person name="Castinel A."/>
            <person name="Donnadieu C."/>
            <person name="Desvignes T."/>
            <person name="Floi Bucao C."/>
            <person name="Jouanno E."/>
            <person name="Wen M."/>
            <person name="Mejri S."/>
            <person name="Dirks R."/>
            <person name="Jansen H."/>
            <person name="Henkel C."/>
            <person name="Chen W.J."/>
            <person name="Zahm M."/>
            <person name="Cabau C."/>
            <person name="Klopp C."/>
            <person name="Thompson A.W."/>
            <person name="Robinson-Rechavi M."/>
            <person name="Braasch I."/>
            <person name="Lecointre G."/>
            <person name="Bobe J."/>
            <person name="Postlethwait J.H."/>
            <person name="Berthelot C."/>
            <person name="Roest Crollius H."/>
            <person name="Guiguen Y."/>
        </authorList>
    </citation>
    <scope>NUCLEOTIDE SEQUENCE</scope>
    <source>
        <strain evidence="1">WJC10195</strain>
    </source>
</reference>